<reference evidence="2" key="1">
    <citation type="submission" date="2022-08" db="EMBL/GenBank/DDBJ databases">
        <title>Genome sequencing of Nocardioides sp. STR2.</title>
        <authorList>
            <person name="So Y."/>
        </authorList>
    </citation>
    <scope>NUCLEOTIDE SEQUENCE</scope>
    <source>
        <strain evidence="2">STR2</strain>
    </source>
</reference>
<dbReference type="PANTHER" id="PTHR43441:SF11">
    <property type="entry name" value="RIBOSOMAL-PROTEIN-SERINE ACETYLTRANSFERASE"/>
    <property type="match status" value="1"/>
</dbReference>
<comment type="caution">
    <text evidence="2">The sequence shown here is derived from an EMBL/GenBank/DDBJ whole genome shotgun (WGS) entry which is preliminary data.</text>
</comment>
<evidence type="ECO:0000259" key="1">
    <source>
        <dbReference type="PROSITE" id="PS51186"/>
    </source>
</evidence>
<dbReference type="CDD" id="cd04301">
    <property type="entry name" value="NAT_SF"/>
    <property type="match status" value="1"/>
</dbReference>
<dbReference type="EMBL" id="JAPPUX010000006">
    <property type="protein sequence ID" value="MCY4728574.1"/>
    <property type="molecule type" value="Genomic_DNA"/>
</dbReference>
<evidence type="ECO:0000313" key="3">
    <source>
        <dbReference type="Proteomes" id="UP001074726"/>
    </source>
</evidence>
<dbReference type="InterPro" id="IPR000182">
    <property type="entry name" value="GNAT_dom"/>
</dbReference>
<organism evidence="2 3">
    <name type="scientific">Nocardioides pini</name>
    <dbReference type="NCBI Taxonomy" id="2975053"/>
    <lineage>
        <taxon>Bacteria</taxon>
        <taxon>Bacillati</taxon>
        <taxon>Actinomycetota</taxon>
        <taxon>Actinomycetes</taxon>
        <taxon>Propionibacteriales</taxon>
        <taxon>Nocardioidaceae</taxon>
        <taxon>Nocardioides</taxon>
    </lineage>
</organism>
<protein>
    <submittedName>
        <fullName evidence="2">GNAT family N-acetyltransferase</fullName>
    </submittedName>
</protein>
<gene>
    <name evidence="2" type="ORF">NYO98_19995</name>
</gene>
<accession>A0ABT4CK91</accession>
<dbReference type="Pfam" id="PF13302">
    <property type="entry name" value="Acetyltransf_3"/>
    <property type="match status" value="1"/>
</dbReference>
<keyword evidence="3" id="KW-1185">Reference proteome</keyword>
<dbReference type="SUPFAM" id="SSF55729">
    <property type="entry name" value="Acyl-CoA N-acyltransferases (Nat)"/>
    <property type="match status" value="1"/>
</dbReference>
<dbReference type="Proteomes" id="UP001074726">
    <property type="component" value="Unassembled WGS sequence"/>
</dbReference>
<dbReference type="RefSeq" id="WP_268113610.1">
    <property type="nucleotide sequence ID" value="NZ_JAPPUX010000006.1"/>
</dbReference>
<dbReference type="PROSITE" id="PS51186">
    <property type="entry name" value="GNAT"/>
    <property type="match status" value="1"/>
</dbReference>
<name>A0ABT4CK91_9ACTN</name>
<dbReference type="InterPro" id="IPR051908">
    <property type="entry name" value="Ribosomal_N-acetyltransferase"/>
</dbReference>
<dbReference type="PANTHER" id="PTHR43441">
    <property type="entry name" value="RIBOSOMAL-PROTEIN-SERINE ACETYLTRANSFERASE"/>
    <property type="match status" value="1"/>
</dbReference>
<sequence length="198" mass="22116">MTRTTTRPLRQPGVDVHLRPVRLGDWPRIHEWARRPDVTQYQAWGPNRAVETREYVVAAIEAAHQVPQVRHVLSVVQSDRVVGLVELTVVDVEAGIAEVGYAVHPDVWGRGIATEAARHAVRFAFDELGMRVVTATCDTTNVASARVLEKLGMHLEQTIPHDVWVGRRWRDTHVFSVRAEEQRNALSATPCATAGRVA</sequence>
<feature type="domain" description="N-acetyltransferase" evidence="1">
    <location>
        <begin position="16"/>
        <end position="174"/>
    </location>
</feature>
<proteinExistence type="predicted"/>
<evidence type="ECO:0000313" key="2">
    <source>
        <dbReference type="EMBL" id="MCY4728574.1"/>
    </source>
</evidence>
<dbReference type="Gene3D" id="3.40.630.30">
    <property type="match status" value="1"/>
</dbReference>
<dbReference type="InterPro" id="IPR016181">
    <property type="entry name" value="Acyl_CoA_acyltransferase"/>
</dbReference>